<dbReference type="Proteomes" id="UP000037069">
    <property type="component" value="Unassembled WGS sequence"/>
</dbReference>
<name>A0A0L0BQN7_LUCCU</name>
<evidence type="ECO:0000313" key="2">
    <source>
        <dbReference type="Proteomes" id="UP000037069"/>
    </source>
</evidence>
<proteinExistence type="predicted"/>
<sequence length="151" mass="16914">MIAPPPLIILHRLVSLIHTIALTLDLFIPRRLSNLTSVMSYDLNGPSKMSDNAKIARFCVYKTLAGVAKLISCQVIILWNYKLRNDTLKGVEVLDESKEGDSKNSTYRSDPTALDATLDAVYTCGKEKKCTRQTQRLPSSSEEFFLSDNNM</sequence>
<accession>A0A0L0BQN7</accession>
<gene>
    <name evidence="1" type="ORF">FF38_05355</name>
</gene>
<comment type="caution">
    <text evidence="1">The sequence shown here is derived from an EMBL/GenBank/DDBJ whole genome shotgun (WGS) entry which is preliminary data.</text>
</comment>
<reference evidence="1 2" key="1">
    <citation type="journal article" date="2015" name="Nat. Commun.">
        <title>Lucilia cuprina genome unlocks parasitic fly biology to underpin future interventions.</title>
        <authorList>
            <person name="Anstead C.A."/>
            <person name="Korhonen P.K."/>
            <person name="Young N.D."/>
            <person name="Hall R.S."/>
            <person name="Jex A.R."/>
            <person name="Murali S.C."/>
            <person name="Hughes D.S."/>
            <person name="Lee S.F."/>
            <person name="Perry T."/>
            <person name="Stroehlein A.J."/>
            <person name="Ansell B.R."/>
            <person name="Breugelmans B."/>
            <person name="Hofmann A."/>
            <person name="Qu J."/>
            <person name="Dugan S."/>
            <person name="Lee S.L."/>
            <person name="Chao H."/>
            <person name="Dinh H."/>
            <person name="Han Y."/>
            <person name="Doddapaneni H.V."/>
            <person name="Worley K.C."/>
            <person name="Muzny D.M."/>
            <person name="Ioannidis P."/>
            <person name="Waterhouse R.M."/>
            <person name="Zdobnov E.M."/>
            <person name="James P.J."/>
            <person name="Bagnall N.H."/>
            <person name="Kotze A.C."/>
            <person name="Gibbs R.A."/>
            <person name="Richards S."/>
            <person name="Batterham P."/>
            <person name="Gasser R.B."/>
        </authorList>
    </citation>
    <scope>NUCLEOTIDE SEQUENCE [LARGE SCALE GENOMIC DNA]</scope>
    <source>
        <strain evidence="1 2">LS</strain>
        <tissue evidence="1">Full body</tissue>
    </source>
</reference>
<evidence type="ECO:0000313" key="1">
    <source>
        <dbReference type="EMBL" id="KNC21544.1"/>
    </source>
</evidence>
<protein>
    <submittedName>
        <fullName evidence="1">Uncharacterized protein</fullName>
    </submittedName>
</protein>
<organism evidence="1 2">
    <name type="scientific">Lucilia cuprina</name>
    <name type="common">Green bottle fly</name>
    <name type="synonym">Australian sheep blowfly</name>
    <dbReference type="NCBI Taxonomy" id="7375"/>
    <lineage>
        <taxon>Eukaryota</taxon>
        <taxon>Metazoa</taxon>
        <taxon>Ecdysozoa</taxon>
        <taxon>Arthropoda</taxon>
        <taxon>Hexapoda</taxon>
        <taxon>Insecta</taxon>
        <taxon>Pterygota</taxon>
        <taxon>Neoptera</taxon>
        <taxon>Endopterygota</taxon>
        <taxon>Diptera</taxon>
        <taxon>Brachycera</taxon>
        <taxon>Muscomorpha</taxon>
        <taxon>Oestroidea</taxon>
        <taxon>Calliphoridae</taxon>
        <taxon>Luciliinae</taxon>
        <taxon>Lucilia</taxon>
    </lineage>
</organism>
<keyword evidence="2" id="KW-1185">Reference proteome</keyword>
<dbReference type="AlphaFoldDB" id="A0A0L0BQN7"/>
<dbReference type="EMBL" id="JRES01001605">
    <property type="protein sequence ID" value="KNC21544.1"/>
    <property type="molecule type" value="Genomic_DNA"/>
</dbReference>